<dbReference type="GO" id="GO:0017119">
    <property type="term" value="C:Golgi transport complex"/>
    <property type="evidence" value="ECO:0007669"/>
    <property type="project" value="InterPro"/>
</dbReference>
<evidence type="ECO:0000313" key="8">
    <source>
        <dbReference type="EMBL" id="KAJ2670630.1"/>
    </source>
</evidence>
<protein>
    <recommendedName>
        <fullName evidence="2">Conserved oligomeric Golgi complex subunit 5</fullName>
    </recommendedName>
</protein>
<evidence type="ECO:0000259" key="6">
    <source>
        <dbReference type="Pfam" id="PF10392"/>
    </source>
</evidence>
<feature type="domain" description="Conserved oligomeric Golgi complex subunit 5 helical" evidence="7">
    <location>
        <begin position="194"/>
        <end position="410"/>
    </location>
</feature>
<dbReference type="GO" id="GO:0000139">
    <property type="term" value="C:Golgi membrane"/>
    <property type="evidence" value="ECO:0007669"/>
    <property type="project" value="UniProtKB-SubCell"/>
</dbReference>
<dbReference type="GO" id="GO:0006891">
    <property type="term" value="P:intra-Golgi vesicle-mediated transport"/>
    <property type="evidence" value="ECO:0007669"/>
    <property type="project" value="InterPro"/>
</dbReference>
<sequence>MEIDESVSPDLLAADHQQFESAYGGFLSPTFDPLQYAKKIVDETKDKQTDTDSDEISKLMGRLAKKAEALDTLMKQTIVESHSDLLKQVIGVKALDVSLSGVEDQVREIKTYMHGLRTKIHVPYEQSLTYTNQSSNLQLAIKHVQSTAKFIQLVRRLKTQIPEDYLRGGDAKPDFALAALTLLDIERTVVGSDLLGIRVVDHGLETIVNERRALTIREAQNMLETGMRSRGQAEIAGGLQILFNLNTLATTIVDRVNKYIEDWTQLVSGQLDPKEINAFVREHNAKATNIDGSDMIGITGVVWTRLESLVDGLLARGLELCVLDRVLARKRDVLPRFDVSVGALDIGGEAKKVGMSFLDLVVGQLDNSVLGYWWGRAVAVLSDEINMACEESMVVRQMLTNSYPRLVQLFMPRLQLLSNSCVSVTSTQPQFGQTPMLIEDYSTVVLWDKLLSRFETDYVAKAASRMEEAVSRCYPPPPPPGLLTAQESWSSQRNRSGSSASRDSATELMTAVSVVPNRKLVAGVVRSISTELEMVKSDPRLCALVADAAASAINVFANVTEGKIATITVNPRVLNPFAVPAHPLTKSYVGLLNSVESLRLGVSELNDREFAGLQGSGGRRASRRASAHSSRTGSIAHNFAFARQALDDSSLNTGSLSVVYKKLDSSLQQLDAVVSKHTHVLLGAADRAIAEAITSKQNSLDQFDVAVQWLQTQVLEPIAIEQCCSRVLQMVEKYLRVYVSTVCTTFPLTEQAKLQLTGQVTQFEFACSQLVAAVLGQSATLMEIGRPYQALRLMRPLLFMSTAELTTQMAESLGSNGDWDALRATDLAAHVACRIATAADQPLKLPPAQNLEASAPAVRECLESLVDKLTDADLVLLAQTTIVSLQ</sequence>
<evidence type="ECO:0000259" key="7">
    <source>
        <dbReference type="Pfam" id="PF20649"/>
    </source>
</evidence>
<evidence type="ECO:0000256" key="2">
    <source>
        <dbReference type="ARBA" id="ARBA00020974"/>
    </source>
</evidence>
<keyword evidence="4" id="KW-0472">Membrane</keyword>
<dbReference type="PANTHER" id="PTHR13228:SF3">
    <property type="entry name" value="CONSERVED OLIGOMERIC GOLGI COMPLEX SUBUNIT 5"/>
    <property type="match status" value="1"/>
</dbReference>
<dbReference type="PANTHER" id="PTHR13228">
    <property type="entry name" value="CONSERVED OLIGOMERIC GOLGI COMPLEX COMPONENT 5"/>
    <property type="match status" value="1"/>
</dbReference>
<gene>
    <name evidence="8" type="ORF">GGI25_005765</name>
</gene>
<dbReference type="Pfam" id="PF20649">
    <property type="entry name" value="COG5_C"/>
    <property type="match status" value="1"/>
</dbReference>
<evidence type="ECO:0000313" key="9">
    <source>
        <dbReference type="Proteomes" id="UP001151518"/>
    </source>
</evidence>
<dbReference type="InterPro" id="IPR048485">
    <property type="entry name" value="COG5_helical"/>
</dbReference>
<reference evidence="8" key="1">
    <citation type="submission" date="2022-07" db="EMBL/GenBank/DDBJ databases">
        <title>Phylogenomic reconstructions and comparative analyses of Kickxellomycotina fungi.</title>
        <authorList>
            <person name="Reynolds N.K."/>
            <person name="Stajich J.E."/>
            <person name="Barry K."/>
            <person name="Grigoriev I.V."/>
            <person name="Crous P."/>
            <person name="Smith M.E."/>
        </authorList>
    </citation>
    <scope>NUCLEOTIDE SEQUENCE</scope>
    <source>
        <strain evidence="8">NRRL 3115</strain>
    </source>
</reference>
<feature type="region of interest" description="Disordered" evidence="5">
    <location>
        <begin position="481"/>
        <end position="504"/>
    </location>
</feature>
<dbReference type="InterPro" id="IPR019465">
    <property type="entry name" value="Cog5"/>
</dbReference>
<comment type="caution">
    <text evidence="8">The sequence shown here is derived from an EMBL/GenBank/DDBJ whole genome shotgun (WGS) entry which is preliminary data.</text>
</comment>
<dbReference type="AlphaFoldDB" id="A0A9W8KVX8"/>
<feature type="compositionally biased region" description="Low complexity" evidence="5">
    <location>
        <begin position="488"/>
        <end position="502"/>
    </location>
</feature>
<evidence type="ECO:0000256" key="5">
    <source>
        <dbReference type="SAM" id="MobiDB-lite"/>
    </source>
</evidence>
<name>A0A9W8KVX8_9FUNG</name>
<accession>A0A9W8KVX8</accession>
<dbReference type="EMBL" id="JANBTW010000119">
    <property type="protein sequence ID" value="KAJ2670630.1"/>
    <property type="molecule type" value="Genomic_DNA"/>
</dbReference>
<keyword evidence="3" id="KW-0333">Golgi apparatus</keyword>
<dbReference type="Pfam" id="PF10392">
    <property type="entry name" value="COG5_N"/>
    <property type="match status" value="1"/>
</dbReference>
<comment type="subcellular location">
    <subcellularLocation>
        <location evidence="1">Golgi apparatus membrane</location>
        <topology evidence="1">Peripheral membrane protein</topology>
    </subcellularLocation>
</comment>
<organism evidence="8 9">
    <name type="scientific">Coemansia spiralis</name>
    <dbReference type="NCBI Taxonomy" id="417178"/>
    <lineage>
        <taxon>Eukaryota</taxon>
        <taxon>Fungi</taxon>
        <taxon>Fungi incertae sedis</taxon>
        <taxon>Zoopagomycota</taxon>
        <taxon>Kickxellomycotina</taxon>
        <taxon>Kickxellomycetes</taxon>
        <taxon>Kickxellales</taxon>
        <taxon>Kickxellaceae</taxon>
        <taxon>Coemansia</taxon>
    </lineage>
</organism>
<evidence type="ECO:0000256" key="1">
    <source>
        <dbReference type="ARBA" id="ARBA00004395"/>
    </source>
</evidence>
<dbReference type="InterPro" id="IPR049176">
    <property type="entry name" value="COG5_N"/>
</dbReference>
<proteinExistence type="predicted"/>
<dbReference type="OrthoDB" id="18786at2759"/>
<feature type="domain" description="Conserved oligomeric Golgi complex subunit 5 N-terminal" evidence="6">
    <location>
        <begin position="26"/>
        <end position="157"/>
    </location>
</feature>
<evidence type="ECO:0000256" key="4">
    <source>
        <dbReference type="ARBA" id="ARBA00023136"/>
    </source>
</evidence>
<dbReference type="Proteomes" id="UP001151518">
    <property type="component" value="Unassembled WGS sequence"/>
</dbReference>
<evidence type="ECO:0000256" key="3">
    <source>
        <dbReference type="ARBA" id="ARBA00023034"/>
    </source>
</evidence>